<protein>
    <recommendedName>
        <fullName evidence="2">PITH domain-containing protein</fullName>
    </recommendedName>
</protein>
<evidence type="ECO:0000313" key="4">
    <source>
        <dbReference type="Proteomes" id="UP000677054"/>
    </source>
</evidence>
<dbReference type="EMBL" id="CAJPEV010000560">
    <property type="protein sequence ID" value="CAG0886468.1"/>
    <property type="molecule type" value="Genomic_DNA"/>
</dbReference>
<dbReference type="Pfam" id="PF06201">
    <property type="entry name" value="PITH"/>
    <property type="match status" value="1"/>
</dbReference>
<name>A0A7R8XA96_9CRUS</name>
<feature type="domain" description="PITH" evidence="2">
    <location>
        <begin position="17"/>
        <end position="189"/>
    </location>
</feature>
<comment type="similarity">
    <text evidence="1">Belongs to the PITHD1 family.</text>
</comment>
<dbReference type="InterPro" id="IPR008979">
    <property type="entry name" value="Galactose-bd-like_sf"/>
</dbReference>
<dbReference type="GO" id="GO:0045654">
    <property type="term" value="P:positive regulation of megakaryocyte differentiation"/>
    <property type="evidence" value="ECO:0007669"/>
    <property type="project" value="UniProtKB-ARBA"/>
</dbReference>
<dbReference type="OrthoDB" id="2635at2759"/>
<dbReference type="PANTHER" id="PTHR12175">
    <property type="entry name" value="AD039 HT014 THIOREDOXIN FAMILY TRP26"/>
    <property type="match status" value="1"/>
</dbReference>
<dbReference type="AlphaFoldDB" id="A0A7R8XA96"/>
<evidence type="ECO:0000313" key="3">
    <source>
        <dbReference type="EMBL" id="CAD7244095.1"/>
    </source>
</evidence>
<proteinExistence type="inferred from homology"/>
<dbReference type="GO" id="GO:0060255">
    <property type="term" value="P:regulation of macromolecule metabolic process"/>
    <property type="evidence" value="ECO:0007669"/>
    <property type="project" value="UniProtKB-ARBA"/>
</dbReference>
<dbReference type="GO" id="GO:0005634">
    <property type="term" value="C:nucleus"/>
    <property type="evidence" value="ECO:0007669"/>
    <property type="project" value="TreeGrafter"/>
</dbReference>
<keyword evidence="4" id="KW-1185">Reference proteome</keyword>
<dbReference type="InterPro" id="IPR010400">
    <property type="entry name" value="PITH_dom"/>
</dbReference>
<dbReference type="GO" id="GO:0080090">
    <property type="term" value="P:regulation of primary metabolic process"/>
    <property type="evidence" value="ECO:0007669"/>
    <property type="project" value="UniProtKB-ARBA"/>
</dbReference>
<sequence length="208" mass="23465">MARCGDHDGCCDGESHTKNIDLGFKYSLYMRIDKENVECLNESVEGAGKKIFKAWEERKDNSKYVESDVDEELLFNIPFTGNVKLKGFIVRGGMENTHPSIVRLFKDKPNMTFDDTSAKADQEIELVQDNEGTVEYPTKVVHFSSIHHLSLHFPKNFGASKSVIYYIGLSGEWTPAHRHGVTICTYEAVPSISDHKTSTLDSVSREIQ</sequence>
<dbReference type="EMBL" id="LR900077">
    <property type="protein sequence ID" value="CAD7244095.1"/>
    <property type="molecule type" value="Genomic_DNA"/>
</dbReference>
<evidence type="ECO:0000256" key="1">
    <source>
        <dbReference type="ARBA" id="ARBA00025788"/>
    </source>
</evidence>
<dbReference type="FunFam" id="2.60.120.470:FF:000002">
    <property type="entry name" value="PITH domain-containing protein 1"/>
    <property type="match status" value="1"/>
</dbReference>
<dbReference type="InterPro" id="IPR045099">
    <property type="entry name" value="PITH1-like"/>
</dbReference>
<gene>
    <name evidence="3" type="ORF">DSTB1V02_LOCUS3999</name>
</gene>
<dbReference type="InterPro" id="IPR037047">
    <property type="entry name" value="PITH_dom_sf"/>
</dbReference>
<dbReference type="GO" id="GO:0005737">
    <property type="term" value="C:cytoplasm"/>
    <property type="evidence" value="ECO:0007669"/>
    <property type="project" value="UniProtKB-ARBA"/>
</dbReference>
<accession>A0A7R8XA96</accession>
<dbReference type="SUPFAM" id="SSF49785">
    <property type="entry name" value="Galactose-binding domain-like"/>
    <property type="match status" value="1"/>
</dbReference>
<reference evidence="3" key="1">
    <citation type="submission" date="2020-11" db="EMBL/GenBank/DDBJ databases">
        <authorList>
            <person name="Tran Van P."/>
        </authorList>
    </citation>
    <scope>NUCLEOTIDE SEQUENCE</scope>
</reference>
<dbReference type="Proteomes" id="UP000677054">
    <property type="component" value="Unassembled WGS sequence"/>
</dbReference>
<organism evidence="3">
    <name type="scientific">Darwinula stevensoni</name>
    <dbReference type="NCBI Taxonomy" id="69355"/>
    <lineage>
        <taxon>Eukaryota</taxon>
        <taxon>Metazoa</taxon>
        <taxon>Ecdysozoa</taxon>
        <taxon>Arthropoda</taxon>
        <taxon>Crustacea</taxon>
        <taxon>Oligostraca</taxon>
        <taxon>Ostracoda</taxon>
        <taxon>Podocopa</taxon>
        <taxon>Podocopida</taxon>
        <taxon>Darwinulocopina</taxon>
        <taxon>Darwinuloidea</taxon>
        <taxon>Darwinulidae</taxon>
        <taxon>Darwinula</taxon>
    </lineage>
</organism>
<dbReference type="PROSITE" id="PS51532">
    <property type="entry name" value="PITH"/>
    <property type="match status" value="1"/>
</dbReference>
<dbReference type="Gene3D" id="2.60.120.470">
    <property type="entry name" value="PITH domain"/>
    <property type="match status" value="1"/>
</dbReference>
<evidence type="ECO:0000259" key="2">
    <source>
        <dbReference type="PROSITE" id="PS51532"/>
    </source>
</evidence>
<dbReference type="PANTHER" id="PTHR12175:SF1">
    <property type="entry name" value="PITH DOMAIN-CONTAINING PROTEIN 1"/>
    <property type="match status" value="1"/>
</dbReference>